<comment type="similarity">
    <text evidence="2">Belongs to the eukaryotic AdoMetDC family.</text>
</comment>
<dbReference type="Proteomes" id="UP000238479">
    <property type="component" value="Chromosome 4"/>
</dbReference>
<gene>
    <name evidence="5" type="ORF">RchiOBHm_Chr4g0420801</name>
</gene>
<dbReference type="Gene3D" id="3.60.90.10">
    <property type="entry name" value="S-adenosylmethionine decarboxylase"/>
    <property type="match status" value="1"/>
</dbReference>
<dbReference type="Gramene" id="PRQ39051">
    <property type="protein sequence ID" value="PRQ39051"/>
    <property type="gene ID" value="RchiOBHm_Chr4g0420801"/>
</dbReference>
<dbReference type="Pfam" id="PF01536">
    <property type="entry name" value="SAM_decarbox"/>
    <property type="match status" value="1"/>
</dbReference>
<comment type="caution">
    <text evidence="5">The sequence shown here is derived from an EMBL/GenBank/DDBJ whole genome shotgun (WGS) entry which is preliminary data.</text>
</comment>
<dbReference type="AlphaFoldDB" id="A0A2P6QY08"/>
<evidence type="ECO:0000256" key="3">
    <source>
        <dbReference type="ARBA" id="ARBA00023066"/>
    </source>
</evidence>
<dbReference type="InterPro" id="IPR048283">
    <property type="entry name" value="AdoMetDC-like"/>
</dbReference>
<name>A0A2P6QY08_ROSCH</name>
<dbReference type="PANTHER" id="PTHR11570:SF0">
    <property type="entry name" value="S-ADENOSYLMETHIONINE DECARBOXYLASE PROENZYME"/>
    <property type="match status" value="1"/>
</dbReference>
<keyword evidence="5" id="KW-0456">Lyase</keyword>
<dbReference type="STRING" id="74649.A0A2P6QY08"/>
<keyword evidence="4" id="KW-0620">Polyamine biosynthesis</keyword>
<dbReference type="UniPathway" id="UPA00331">
    <property type="reaction ID" value="UER00451"/>
</dbReference>
<protein>
    <submittedName>
        <fullName evidence="5">Putative adenosylmethionine decarboxylase</fullName>
        <ecNumber evidence="5">4.1.1.50</ecNumber>
    </submittedName>
</protein>
<organism evidence="5 6">
    <name type="scientific">Rosa chinensis</name>
    <name type="common">China rose</name>
    <dbReference type="NCBI Taxonomy" id="74649"/>
    <lineage>
        <taxon>Eukaryota</taxon>
        <taxon>Viridiplantae</taxon>
        <taxon>Streptophyta</taxon>
        <taxon>Embryophyta</taxon>
        <taxon>Tracheophyta</taxon>
        <taxon>Spermatophyta</taxon>
        <taxon>Magnoliopsida</taxon>
        <taxon>eudicotyledons</taxon>
        <taxon>Gunneridae</taxon>
        <taxon>Pentapetalae</taxon>
        <taxon>rosids</taxon>
        <taxon>fabids</taxon>
        <taxon>Rosales</taxon>
        <taxon>Rosaceae</taxon>
        <taxon>Rosoideae</taxon>
        <taxon>Rosoideae incertae sedis</taxon>
        <taxon>Rosa</taxon>
    </lineage>
</organism>
<accession>A0A2P6QY08</accession>
<dbReference type="EMBL" id="PDCK01000042">
    <property type="protein sequence ID" value="PRQ39051.1"/>
    <property type="molecule type" value="Genomic_DNA"/>
</dbReference>
<dbReference type="GO" id="GO:0005829">
    <property type="term" value="C:cytosol"/>
    <property type="evidence" value="ECO:0007669"/>
    <property type="project" value="TreeGrafter"/>
</dbReference>
<dbReference type="GO" id="GO:0008295">
    <property type="term" value="P:spermidine biosynthetic process"/>
    <property type="evidence" value="ECO:0007669"/>
    <property type="project" value="UniProtKB-KW"/>
</dbReference>
<keyword evidence="3" id="KW-0745">Spermidine biosynthesis</keyword>
<dbReference type="GO" id="GO:0006597">
    <property type="term" value="P:spermine biosynthetic process"/>
    <property type="evidence" value="ECO:0007669"/>
    <property type="project" value="TreeGrafter"/>
</dbReference>
<evidence type="ECO:0000313" key="5">
    <source>
        <dbReference type="EMBL" id="PRQ39051.1"/>
    </source>
</evidence>
<evidence type="ECO:0000256" key="2">
    <source>
        <dbReference type="ARBA" id="ARBA00008466"/>
    </source>
</evidence>
<dbReference type="SUPFAM" id="SSF56276">
    <property type="entry name" value="S-adenosylmethionine decarboxylase"/>
    <property type="match status" value="1"/>
</dbReference>
<sequence>MGRKQEPYDEVLTKMMDAVKCSIVEIADKLSNDFLNAYMLLESIMFIFPIKLIVKTCGVTTPLSLLKPLLDEAKDLKLFPNDVVYTRGSFIFPHLQDK</sequence>
<comment type="pathway">
    <text evidence="1">Amine and polyamine biosynthesis; S-adenosylmethioninamine biosynthesis; S-adenosylmethioninamine from S-adenosyl-L-methionine: step 1/1.</text>
</comment>
<dbReference type="InterPro" id="IPR016067">
    <property type="entry name" value="S-AdoMet_deCO2ase_core"/>
</dbReference>
<dbReference type="EC" id="4.1.1.50" evidence="5"/>
<evidence type="ECO:0000313" key="6">
    <source>
        <dbReference type="Proteomes" id="UP000238479"/>
    </source>
</evidence>
<evidence type="ECO:0000256" key="4">
    <source>
        <dbReference type="ARBA" id="ARBA00023115"/>
    </source>
</evidence>
<keyword evidence="6" id="KW-1185">Reference proteome</keyword>
<evidence type="ECO:0000256" key="1">
    <source>
        <dbReference type="ARBA" id="ARBA00004911"/>
    </source>
</evidence>
<dbReference type="GO" id="GO:0004014">
    <property type="term" value="F:adenosylmethionine decarboxylase activity"/>
    <property type="evidence" value="ECO:0007669"/>
    <property type="project" value="UniProtKB-EC"/>
</dbReference>
<reference evidence="5 6" key="1">
    <citation type="journal article" date="2018" name="Nat. Genet.">
        <title>The Rosa genome provides new insights in the design of modern roses.</title>
        <authorList>
            <person name="Bendahmane M."/>
        </authorList>
    </citation>
    <scope>NUCLEOTIDE SEQUENCE [LARGE SCALE GENOMIC DNA]</scope>
    <source>
        <strain evidence="6">cv. Old Blush</strain>
    </source>
</reference>
<proteinExistence type="inferred from homology"/>
<dbReference type="PANTHER" id="PTHR11570">
    <property type="entry name" value="S-ADENOSYLMETHIONINE DECARBOXYLASE"/>
    <property type="match status" value="1"/>
</dbReference>